<protein>
    <submittedName>
        <fullName evidence="2">Uncharacterized protein</fullName>
    </submittedName>
</protein>
<gene>
    <name evidence="2" type="ORF">ACFOND_13805</name>
</gene>
<evidence type="ECO:0000313" key="3">
    <source>
        <dbReference type="Proteomes" id="UP001595710"/>
    </source>
</evidence>
<reference evidence="3" key="1">
    <citation type="journal article" date="2019" name="Int. J. Syst. Evol. Microbiol.">
        <title>The Global Catalogue of Microorganisms (GCM) 10K type strain sequencing project: providing services to taxonomists for standard genome sequencing and annotation.</title>
        <authorList>
            <consortium name="The Broad Institute Genomics Platform"/>
            <consortium name="The Broad Institute Genome Sequencing Center for Infectious Disease"/>
            <person name="Wu L."/>
            <person name="Ma J."/>
        </authorList>
    </citation>
    <scope>NUCLEOTIDE SEQUENCE [LARGE SCALE GENOMIC DNA]</scope>
    <source>
        <strain evidence="3">CECT 8288</strain>
    </source>
</reference>
<comment type="caution">
    <text evidence="2">The sequence shown here is derived from an EMBL/GenBank/DDBJ whole genome shotgun (WGS) entry which is preliminary data.</text>
</comment>
<evidence type="ECO:0000256" key="1">
    <source>
        <dbReference type="SAM" id="Phobius"/>
    </source>
</evidence>
<keyword evidence="1" id="KW-0472">Membrane</keyword>
<organism evidence="2 3">
    <name type="scientific">Reinekea marina</name>
    <dbReference type="NCBI Taxonomy" id="1310421"/>
    <lineage>
        <taxon>Bacteria</taxon>
        <taxon>Pseudomonadati</taxon>
        <taxon>Pseudomonadota</taxon>
        <taxon>Gammaproteobacteria</taxon>
        <taxon>Oceanospirillales</taxon>
        <taxon>Saccharospirillaceae</taxon>
        <taxon>Reinekea</taxon>
    </lineage>
</organism>
<dbReference type="RefSeq" id="WP_377363293.1">
    <property type="nucleotide sequence ID" value="NZ_JBHRYN010000018.1"/>
</dbReference>
<dbReference type="Proteomes" id="UP001595710">
    <property type="component" value="Unassembled WGS sequence"/>
</dbReference>
<name>A0ABV7WUR4_9GAMM</name>
<feature type="transmembrane region" description="Helical" evidence="1">
    <location>
        <begin position="38"/>
        <end position="60"/>
    </location>
</feature>
<evidence type="ECO:0000313" key="2">
    <source>
        <dbReference type="EMBL" id="MFC3702712.1"/>
    </source>
</evidence>
<proteinExistence type="predicted"/>
<dbReference type="EMBL" id="JBHRYN010000018">
    <property type="protein sequence ID" value="MFC3702712.1"/>
    <property type="molecule type" value="Genomic_DNA"/>
</dbReference>
<keyword evidence="1" id="KW-0812">Transmembrane</keyword>
<accession>A0ABV7WUR4</accession>
<feature type="transmembrane region" description="Helical" evidence="1">
    <location>
        <begin position="80"/>
        <end position="113"/>
    </location>
</feature>
<feature type="transmembrane region" description="Helical" evidence="1">
    <location>
        <begin position="12"/>
        <end position="31"/>
    </location>
</feature>
<keyword evidence="3" id="KW-1185">Reference proteome</keyword>
<keyword evidence="1" id="KW-1133">Transmembrane helix</keyword>
<sequence length="130" mass="14203">MNNEVKTELINILGILIRIFSMFLAPLAIIAGLFIGGLVGWCIAGAALVFPPVGYVLHSLKNFPVSCSEAIQEVIFWYLAGWLLVLTCVSLISFSIIAIIATALVTAVTVVYWKVTSKLIRTRIKRAPII</sequence>